<dbReference type="EMBL" id="FNCN01000009">
    <property type="protein sequence ID" value="SDG90196.1"/>
    <property type="molecule type" value="Genomic_DNA"/>
</dbReference>
<evidence type="ECO:0000256" key="2">
    <source>
        <dbReference type="SAM" id="Phobius"/>
    </source>
</evidence>
<feature type="signal peptide" evidence="3">
    <location>
        <begin position="1"/>
        <end position="28"/>
    </location>
</feature>
<feature type="compositionally biased region" description="Low complexity" evidence="1">
    <location>
        <begin position="87"/>
        <end position="112"/>
    </location>
</feature>
<feature type="region of interest" description="Disordered" evidence="1">
    <location>
        <begin position="309"/>
        <end position="468"/>
    </location>
</feature>
<dbReference type="STRING" id="504805.SAMN05421505_10962"/>
<keyword evidence="5" id="KW-1185">Reference proteome</keyword>
<evidence type="ECO:0000313" key="4">
    <source>
        <dbReference type="EMBL" id="SDG90196.1"/>
    </source>
</evidence>
<feature type="compositionally biased region" description="Basic and acidic residues" evidence="1">
    <location>
        <begin position="189"/>
        <end position="207"/>
    </location>
</feature>
<keyword evidence="2" id="KW-1133">Transmembrane helix</keyword>
<accession>A0A1G7Y1P1</accession>
<feature type="region of interest" description="Disordered" evidence="1">
    <location>
        <begin position="184"/>
        <end position="210"/>
    </location>
</feature>
<gene>
    <name evidence="4" type="ORF">SAMN05421505_10962</name>
</gene>
<evidence type="ECO:0000313" key="5">
    <source>
        <dbReference type="Proteomes" id="UP000198923"/>
    </source>
</evidence>
<sequence length="632" mass="61156">MANWWGRARFVTAWGAGVLILGSGVAHALPEALGEGADPAPQGRSASAETGAWSPSSPSDSDAGHGPESADRDAERDSGGSARGAEVPSGSAVRGAGAAVRGSAAARGAAARTEPRARGSLAGDGFGVTLDLRETDSRDNVVRWLAAGEDFRFRVRLPGPAVGARISVSTVPSDALDSLRCARASAEPGRAERRDLRPRPALRDTDATGRSAATCALGGVGADEPVEIRLKASGGVREIVVTAHAKAPAKAPGRRWLTRMAKVEVGAGGGAGAAGEAGVRGRSAEPGDRGPTRAHAAAVLAVGKLVDGQGAGSEQPATGQAGGILGGVLGSGGTETPAASGGVATSPEAAGPADMSGGPVGAGKSNGGPKAGESIPRAETEQGTRALPGMSGPVSGAAKPQSPASPYIAGGPVRPGEPGGSAALPRAGAGTPRVSGGSDQAVRGAATTGVRPGARDRGKTTRTGASAALAPAAPLAPVAPVAPMNPVPAAPAPVAGAALPVPAAPPLVLPGEGTSGSGGAAGLSVPAIPPGAVPGGAPGQWAGGAVQLPQAQPGPAVTSPGEEALGAPWPREIAAPAKQVKAAESKPLTGAQGLPIAAGAVAGLLGLLWLQSSIQRRRRLRAFRAAEPGGAA</sequence>
<evidence type="ECO:0000256" key="1">
    <source>
        <dbReference type="SAM" id="MobiDB-lite"/>
    </source>
</evidence>
<organism evidence="4 5">
    <name type="scientific">Sinosporangium album</name>
    <dbReference type="NCBI Taxonomy" id="504805"/>
    <lineage>
        <taxon>Bacteria</taxon>
        <taxon>Bacillati</taxon>
        <taxon>Actinomycetota</taxon>
        <taxon>Actinomycetes</taxon>
        <taxon>Streptosporangiales</taxon>
        <taxon>Streptosporangiaceae</taxon>
        <taxon>Sinosporangium</taxon>
    </lineage>
</organism>
<feature type="compositionally biased region" description="Gly residues" evidence="1">
    <location>
        <begin position="320"/>
        <end position="333"/>
    </location>
</feature>
<feature type="region of interest" description="Disordered" evidence="1">
    <location>
        <begin position="33"/>
        <end position="127"/>
    </location>
</feature>
<keyword evidence="2" id="KW-0472">Membrane</keyword>
<feature type="compositionally biased region" description="Gly residues" evidence="1">
    <location>
        <begin position="358"/>
        <end position="370"/>
    </location>
</feature>
<feature type="compositionally biased region" description="Basic and acidic residues" evidence="1">
    <location>
        <begin position="282"/>
        <end position="291"/>
    </location>
</feature>
<name>A0A1G7Y1P1_9ACTN</name>
<proteinExistence type="predicted"/>
<protein>
    <submittedName>
        <fullName evidence="4">Uncharacterized protein</fullName>
    </submittedName>
</protein>
<evidence type="ECO:0000256" key="3">
    <source>
        <dbReference type="SAM" id="SignalP"/>
    </source>
</evidence>
<feature type="transmembrane region" description="Helical" evidence="2">
    <location>
        <begin position="593"/>
        <end position="610"/>
    </location>
</feature>
<feature type="chain" id="PRO_5011655206" evidence="3">
    <location>
        <begin position="29"/>
        <end position="632"/>
    </location>
</feature>
<feature type="compositionally biased region" description="Basic and acidic residues" evidence="1">
    <location>
        <begin position="62"/>
        <end position="78"/>
    </location>
</feature>
<dbReference type="Proteomes" id="UP000198923">
    <property type="component" value="Unassembled WGS sequence"/>
</dbReference>
<keyword evidence="2" id="KW-0812">Transmembrane</keyword>
<reference evidence="4 5" key="1">
    <citation type="submission" date="2016-10" db="EMBL/GenBank/DDBJ databases">
        <authorList>
            <person name="de Groot N.N."/>
        </authorList>
    </citation>
    <scope>NUCLEOTIDE SEQUENCE [LARGE SCALE GENOMIC DNA]</scope>
    <source>
        <strain evidence="4 5">CPCC 201354</strain>
    </source>
</reference>
<keyword evidence="3" id="KW-0732">Signal</keyword>
<feature type="region of interest" description="Disordered" evidence="1">
    <location>
        <begin position="268"/>
        <end position="294"/>
    </location>
</feature>
<dbReference type="AlphaFoldDB" id="A0A1G7Y1P1"/>